<organism evidence="5 6">
    <name type="scientific">Gaopeijia maritima</name>
    <dbReference type="NCBI Taxonomy" id="3119007"/>
    <lineage>
        <taxon>Bacteria</taxon>
        <taxon>Pseudomonadati</taxon>
        <taxon>Gemmatimonadota</taxon>
        <taxon>Longimicrobiia</taxon>
        <taxon>Gaopeijiales</taxon>
        <taxon>Gaopeijiaceae</taxon>
        <taxon>Gaopeijia</taxon>
    </lineage>
</organism>
<dbReference type="NCBIfam" id="TIGR03998">
    <property type="entry name" value="thiol_BshC"/>
    <property type="match status" value="1"/>
</dbReference>
<evidence type="ECO:0000256" key="1">
    <source>
        <dbReference type="ARBA" id="ARBA00022598"/>
    </source>
</evidence>
<name>A0ABU9E5W4_9BACT</name>
<comment type="similarity">
    <text evidence="2">Belongs to the BshC family.</text>
</comment>
<dbReference type="PIRSF" id="PIRSF012535">
    <property type="entry name" value="UCP012535"/>
    <property type="match status" value="1"/>
</dbReference>
<sequence>MVRDRLEGVGDARRFLPSDIRDLAAFRAKAAEVDARITGAARTDWIEAVRAPGERAQARLDAVREGTGYLVTTGQQPGLFGGPLYSLYKAISAVLLAERLETALGAPVAPLFWTASEDHDWAEADHTWMVGVDNELHRLQLPEVEGAGDQPLHRLPMGPGVEQCISQLEELLPDTDFKAGVIDRLRAAFRPEATLPEAFEDWFAELLAPLGMLFVQAHAPALKTLSRPRLLHELAHSDRHERALLARGEELDAAGYGLQVSIMDGGVNLFMEGPAGRERLYREGDRFRLRHSEATFTLSEIEARVAEDPSILSPNVLLRPVVESAVFPTLTYVAGPGEQAYFAQLAPLFEAHGVGMPIVFPRLGSTVVEGKVGKVLEKFDLDIEELDRPFHELAGDRARDDVPDEVRKALGAFRGTIARGVQELTEAAREVDPTLKGPIQHVRSVAFDALGDVEKKIVQAVKRESEITLQQIEKAHLHLFPDTRPQERVFNANYYLARYGFGFVEAVTESFRAALPPFDGSA</sequence>
<dbReference type="Pfam" id="PF24850">
    <property type="entry name" value="CC_BshC"/>
    <property type="match status" value="1"/>
</dbReference>
<feature type="domain" description="Bacillithiol biosynthesis BshC N-terminal Rossmann-like" evidence="3">
    <location>
        <begin position="52"/>
        <end position="363"/>
    </location>
</feature>
<evidence type="ECO:0000256" key="2">
    <source>
        <dbReference type="HAMAP-Rule" id="MF_01867"/>
    </source>
</evidence>
<evidence type="ECO:0000259" key="3">
    <source>
        <dbReference type="Pfam" id="PF10079"/>
    </source>
</evidence>
<dbReference type="InterPro" id="IPR055398">
    <property type="entry name" value="Rossmann-like_BshC"/>
</dbReference>
<dbReference type="HAMAP" id="MF_01867">
    <property type="entry name" value="BshC"/>
    <property type="match status" value="1"/>
</dbReference>
<dbReference type="EC" id="6.-.-.-" evidence="2"/>
<keyword evidence="6" id="KW-1185">Reference proteome</keyword>
<dbReference type="Proteomes" id="UP001484239">
    <property type="component" value="Unassembled WGS sequence"/>
</dbReference>
<feature type="domain" description="Bacillithiol biosynthesis BshC C-terminal coiled-coil" evidence="4">
    <location>
        <begin position="366"/>
        <end position="511"/>
    </location>
</feature>
<reference evidence="5 6" key="1">
    <citation type="submission" date="2024-02" db="EMBL/GenBank/DDBJ databases">
        <title>A novel Gemmatimonadota bacterium.</title>
        <authorList>
            <person name="Du Z.-J."/>
            <person name="Ye Y.-Q."/>
        </authorList>
    </citation>
    <scope>NUCLEOTIDE SEQUENCE [LARGE SCALE GENOMIC DNA]</scope>
    <source>
        <strain evidence="5 6">DH-20</strain>
    </source>
</reference>
<gene>
    <name evidence="2 5" type="primary">bshC</name>
    <name evidence="5" type="ORF">WI372_03935</name>
</gene>
<evidence type="ECO:0000313" key="5">
    <source>
        <dbReference type="EMBL" id="MEK9500118.1"/>
    </source>
</evidence>
<dbReference type="EMBL" id="JBBHLI010000002">
    <property type="protein sequence ID" value="MEK9500118.1"/>
    <property type="molecule type" value="Genomic_DNA"/>
</dbReference>
<proteinExistence type="inferred from homology"/>
<dbReference type="Pfam" id="PF10079">
    <property type="entry name" value="Rossmann-like_BshC"/>
    <property type="match status" value="1"/>
</dbReference>
<dbReference type="InterPro" id="IPR011199">
    <property type="entry name" value="Bacillithiol_biosynth_BshC"/>
</dbReference>
<dbReference type="RefSeq" id="WP_405286503.1">
    <property type="nucleotide sequence ID" value="NZ_JBBHLI010000002.1"/>
</dbReference>
<dbReference type="InterPro" id="IPR055399">
    <property type="entry name" value="CC_BshC"/>
</dbReference>
<protein>
    <recommendedName>
        <fullName evidence="2">Putative cysteine ligase BshC</fullName>
        <ecNumber evidence="2">6.-.-.-</ecNumber>
    </recommendedName>
</protein>
<accession>A0ABU9E5W4</accession>
<evidence type="ECO:0000313" key="6">
    <source>
        <dbReference type="Proteomes" id="UP001484239"/>
    </source>
</evidence>
<keyword evidence="1 2" id="KW-0436">Ligase</keyword>
<evidence type="ECO:0000259" key="4">
    <source>
        <dbReference type="Pfam" id="PF24850"/>
    </source>
</evidence>
<comment type="caution">
    <text evidence="5">The sequence shown here is derived from an EMBL/GenBank/DDBJ whole genome shotgun (WGS) entry which is preliminary data.</text>
</comment>